<keyword evidence="3" id="KW-1185">Reference proteome</keyword>
<organism evidence="2 3">
    <name type="scientific">Williamwhitmania taraxaci</name>
    <dbReference type="NCBI Taxonomy" id="1640674"/>
    <lineage>
        <taxon>Bacteria</taxon>
        <taxon>Pseudomonadati</taxon>
        <taxon>Bacteroidota</taxon>
        <taxon>Bacteroidia</taxon>
        <taxon>Bacteroidales</taxon>
        <taxon>Williamwhitmaniaceae</taxon>
        <taxon>Williamwhitmania</taxon>
    </lineage>
</organism>
<keyword evidence="2" id="KW-0560">Oxidoreductase</keyword>
<keyword evidence="2" id="KW-0223">Dioxygenase</keyword>
<evidence type="ECO:0000313" key="3">
    <source>
        <dbReference type="Proteomes" id="UP000199452"/>
    </source>
</evidence>
<dbReference type="SUPFAM" id="SSF63380">
    <property type="entry name" value="Riboflavin synthase domain-like"/>
    <property type="match status" value="1"/>
</dbReference>
<dbReference type="PANTHER" id="PTHR47354:SF5">
    <property type="entry name" value="PROTEIN RFBI"/>
    <property type="match status" value="1"/>
</dbReference>
<dbReference type="Gene3D" id="2.40.30.10">
    <property type="entry name" value="Translation factors"/>
    <property type="match status" value="1"/>
</dbReference>
<dbReference type="PANTHER" id="PTHR47354">
    <property type="entry name" value="NADH OXIDOREDUCTASE HCR"/>
    <property type="match status" value="1"/>
</dbReference>
<evidence type="ECO:0000259" key="1">
    <source>
        <dbReference type="PROSITE" id="PS51384"/>
    </source>
</evidence>
<sequence length="234" mass="26697">MLFVANKIHVNLHHMELKIETQYFTVQSITSITDHTFIVRVPRKEMVFRAGQHISVGIKGESNYREYSIYSGESENYLEFLVKEIKSGYFTPRLRKVRVGQQLDINGPYGKFGIAKDKETTHKHIFIASGTGIAPFRSMVKSNPSLNYHLIHGVINASEAYARNDFDPERYTLCTSRDGSGSYAGRVTKYLEETVFEPETHFYLCGNSKMISDVVKIIKSKGFPRSSISAEIYF</sequence>
<dbReference type="SUPFAM" id="SSF52343">
    <property type="entry name" value="Ferredoxin reductase-like, C-terminal NADP-linked domain"/>
    <property type="match status" value="1"/>
</dbReference>
<reference evidence="2 3" key="1">
    <citation type="submission" date="2016-09" db="EMBL/GenBank/DDBJ databases">
        <authorList>
            <person name="Capua I."/>
            <person name="De Benedictis P."/>
            <person name="Joannis T."/>
            <person name="Lombin L.H."/>
            <person name="Cattoli G."/>
        </authorList>
    </citation>
    <scope>NUCLEOTIDE SEQUENCE [LARGE SCALE GENOMIC DNA]</scope>
    <source>
        <strain evidence="2 3">A7P-90m</strain>
    </source>
</reference>
<proteinExistence type="predicted"/>
<accession>A0A1G6KVB2</accession>
<dbReference type="Gene3D" id="3.40.50.80">
    <property type="entry name" value="Nucleotide-binding domain of ferredoxin-NADP reductase (FNR) module"/>
    <property type="match status" value="1"/>
</dbReference>
<dbReference type="GO" id="GO:0051213">
    <property type="term" value="F:dioxygenase activity"/>
    <property type="evidence" value="ECO:0007669"/>
    <property type="project" value="UniProtKB-KW"/>
</dbReference>
<dbReference type="InterPro" id="IPR017938">
    <property type="entry name" value="Riboflavin_synthase-like_b-brl"/>
</dbReference>
<evidence type="ECO:0000313" key="2">
    <source>
        <dbReference type="EMBL" id="SDC34904.1"/>
    </source>
</evidence>
<feature type="domain" description="FAD-binding FR-type" evidence="1">
    <location>
        <begin position="19"/>
        <end position="115"/>
    </location>
</feature>
<name>A0A1G6KVB2_9BACT</name>
<dbReference type="InterPro" id="IPR001709">
    <property type="entry name" value="Flavoprot_Pyr_Nucl_cyt_Rdtase"/>
</dbReference>
<dbReference type="STRING" id="1640674.SAMN05216323_102714"/>
<dbReference type="Pfam" id="PF00970">
    <property type="entry name" value="FAD_binding_6"/>
    <property type="match status" value="1"/>
</dbReference>
<dbReference type="Pfam" id="PF00175">
    <property type="entry name" value="NAD_binding_1"/>
    <property type="match status" value="1"/>
</dbReference>
<gene>
    <name evidence="2" type="ORF">SAMN05216323_102714</name>
</gene>
<dbReference type="InterPro" id="IPR001433">
    <property type="entry name" value="OxRdtase_FAD/NAD-bd"/>
</dbReference>
<dbReference type="AlphaFoldDB" id="A0A1G6KVB2"/>
<dbReference type="PRINTS" id="PR00410">
    <property type="entry name" value="PHEHYDRXLASE"/>
</dbReference>
<dbReference type="EMBL" id="FMYP01000027">
    <property type="protein sequence ID" value="SDC34904.1"/>
    <property type="molecule type" value="Genomic_DNA"/>
</dbReference>
<protein>
    <submittedName>
        <fullName evidence="2">Ferredoxin--NADP+ reductase/benzoate/toluate 1,2-dioxygenase reductase subunit</fullName>
    </submittedName>
</protein>
<dbReference type="InterPro" id="IPR017927">
    <property type="entry name" value="FAD-bd_FR_type"/>
</dbReference>
<dbReference type="InterPro" id="IPR008333">
    <property type="entry name" value="Cbr1-like_FAD-bd_dom"/>
</dbReference>
<dbReference type="Proteomes" id="UP000199452">
    <property type="component" value="Unassembled WGS sequence"/>
</dbReference>
<dbReference type="PRINTS" id="PR00371">
    <property type="entry name" value="FPNCR"/>
</dbReference>
<dbReference type="InterPro" id="IPR050415">
    <property type="entry name" value="MRET"/>
</dbReference>
<dbReference type="PROSITE" id="PS51384">
    <property type="entry name" value="FAD_FR"/>
    <property type="match status" value="1"/>
</dbReference>
<dbReference type="InterPro" id="IPR039261">
    <property type="entry name" value="FNR_nucleotide-bd"/>
</dbReference>